<feature type="region of interest" description="Disordered" evidence="3">
    <location>
        <begin position="222"/>
        <end position="264"/>
    </location>
</feature>
<dbReference type="RefSeq" id="XP_040632869.1">
    <property type="nucleotide sequence ID" value="XM_040769514.1"/>
</dbReference>
<feature type="compositionally biased region" description="Low complexity" evidence="3">
    <location>
        <begin position="295"/>
        <end position="311"/>
    </location>
</feature>
<dbReference type="InterPro" id="IPR001452">
    <property type="entry name" value="SH3_domain"/>
</dbReference>
<feature type="compositionally biased region" description="Low complexity" evidence="3">
    <location>
        <begin position="678"/>
        <end position="688"/>
    </location>
</feature>
<feature type="compositionally biased region" description="Polar residues" evidence="3">
    <location>
        <begin position="690"/>
        <end position="706"/>
    </location>
</feature>
<feature type="compositionally biased region" description="Acidic residues" evidence="3">
    <location>
        <begin position="233"/>
        <end position="254"/>
    </location>
</feature>
<feature type="compositionally biased region" description="Polar residues" evidence="3">
    <location>
        <begin position="362"/>
        <end position="385"/>
    </location>
</feature>
<feature type="compositionally biased region" description="Low complexity" evidence="3">
    <location>
        <begin position="1512"/>
        <end position="1559"/>
    </location>
</feature>
<feature type="compositionally biased region" description="Low complexity" evidence="3">
    <location>
        <begin position="1469"/>
        <end position="1479"/>
    </location>
</feature>
<feature type="compositionally biased region" description="Polar residues" evidence="3">
    <location>
        <begin position="429"/>
        <end position="439"/>
    </location>
</feature>
<dbReference type="PROSITE" id="PS50002">
    <property type="entry name" value="SH3"/>
    <property type="match status" value="1"/>
</dbReference>
<keyword evidence="1 2" id="KW-0728">SH3 domain</keyword>
<dbReference type="HOGENOM" id="CLU_002295_0_0_1"/>
<dbReference type="GO" id="GO:0007165">
    <property type="term" value="P:signal transduction"/>
    <property type="evidence" value="ECO:0007669"/>
    <property type="project" value="InterPro"/>
</dbReference>
<dbReference type="PROSITE" id="PS50200">
    <property type="entry name" value="RA"/>
    <property type="match status" value="1"/>
</dbReference>
<feature type="compositionally biased region" description="Low complexity" evidence="3">
    <location>
        <begin position="331"/>
        <end position="350"/>
    </location>
</feature>
<sequence length="1646" mass="177234">MAATQTRRPGASHSPIDPGQSSPSPSDYASTHTVLSPEPDTSDIDESALVDGSVDEEEELYSDRSSSLEIPNESIDFDVVYSLRHFVATIEGQASVSKGDAMCLMDDSNSYWWLVKVLRSEDIGYIPAENIETPIERLARLNKHRNVDLAAATQAERDAHPALSALAARRARDLQSSSANSSRRGTPPNIPNTNRANSSNSKARVIFSTNFVIHNYPPAVWDTPLGEEHDSGSEEGDWEQEGMEVEDSTGELEPEGARDQEMEVDTEGMDAHANGVGLTSWEDELEPDDGIPWSGEALAGAAAGQQVQGQGHQHHPAIRGPTPPGTAHHLNNSNVNNSPSGNSTPSPQQQKAARQAQLGNGLASTLRAQSGTSQQEPEQKTQVQAPAQPRERLLSDPSPAPSVYSLSAESGVVDPAYALGQQILAGASQARQEQTQPQVTPLRPARQSTPGLGISAPAAGGQAASSSQPARPSQIMQAAQERAVQRQLSASAPPSTVAGSGSGSDRERERETRQRQGSTVSLTRTGSDGSGSASLASRGSGLVTSPALSESEIVGPAGSKRARQAEQGPRKLRKQTSEDFKDPQREKEKVEKVEKDDGKKKGGLLSGLFGRKNKESKEKEKLERERVEREERERQRLQIEQRDRDRQGQGQGQQRQGEHAREASEESQASFVSPPPASLLQQAAQPQQGAKRSNSVNRTGQEASPGTPSLVSLSSAATSPAPSTQASSRVQQLDKEQQDRYAQYLAATVKSSSMPAGGTGFATQSAAAMAQNGAATRLQHAQALAASGSPGPQKPSRPGSLILMNGILPPDGVPPELSVLRVFAGEDIANLTEATFKTVLLGPNTSSRDLIRQAVQRFHLPEDDTDPSPLDHPGAEGELHGEYYLTVKQADGGQEAVLMPDEKPLAVFEELSAAGAPLPPSVSKRASFGSINSMVSNLSAMTAIARLPMSDFTDDSRVKFYLQRRKRITEQDGVPTLSGKGLTMDSSMVRDESGIISTSSSGLMSEDLMQNNSLETSFSFSSNSTVGPRRLSSDRFSASSARFALQTVIHPSDLPDGMVFDPHTEAIVPRSALLNRSGTASASASPGISQTQRKKVFIFARNATVAEVIETSLDRFGIAEGVVDGGDDVEDRMVKRRSVTRVRYGLSVEIDGEERLLHPSSKIIDAFPRQPAFRVQDFRRTSESKRRSIDEPSVLGTLEDIQADDPIFVLRRAPGNSAMRNSGSSRHSRHSVPLDDVALAKLHAERRASASMLSMSSDRGSNVTDPDSAALSRQEIIREQRAQSRARQHGLLSAQTSDQGTNLVLPDRSQLRSTKSSSSSKVRYSYIHPDGEMYDISDIIEDELGTSENDTIRLSAAMDVGSLSGTEDLLEEVLATASQGRDARSGVEQRLERVLNRVQEKRQSASLALPNLGQTHRSSGASAGSFYSDDPRRSPRLDTSFVDIEDPHQRSQSQRYQAPASPPSPTIPSSPISGRTSTPSPKPAGPRHPHPTHSRQQPSIASVLSDLSMYDGGSSTPGSPRSPASMPSPSMPLTTTPTTMTSSSQTSSSTAATSAGVHAASRKPLVIKSDFAGLSRMMALIQLRGDMERPPKRKEEPEVDRMMFGPRMDLETLHPSVRDLFEPHFKQMEEYDQRLDRLLMSTVRAH</sequence>
<dbReference type="InterPro" id="IPR036028">
    <property type="entry name" value="SH3-like_dom_sf"/>
</dbReference>
<name>M5GBY8_DACPD</name>
<feature type="compositionally biased region" description="Basic and acidic residues" evidence="3">
    <location>
        <begin position="504"/>
        <end position="514"/>
    </location>
</feature>
<feature type="region of interest" description="Disordered" evidence="3">
    <location>
        <begin position="1250"/>
        <end position="1301"/>
    </location>
</feature>
<evidence type="ECO:0000313" key="7">
    <source>
        <dbReference type="Proteomes" id="UP000030653"/>
    </source>
</evidence>
<keyword evidence="7" id="KW-1185">Reference proteome</keyword>
<dbReference type="Gene3D" id="2.30.30.40">
    <property type="entry name" value="SH3 Domains"/>
    <property type="match status" value="1"/>
</dbReference>
<feature type="region of interest" description="Disordered" evidence="3">
    <location>
        <begin position="281"/>
        <end position="406"/>
    </location>
</feature>
<reference evidence="6 7" key="1">
    <citation type="journal article" date="2012" name="Science">
        <title>The Paleozoic origin of enzymatic lignin decomposition reconstructed from 31 fungal genomes.</title>
        <authorList>
            <person name="Floudas D."/>
            <person name="Binder M."/>
            <person name="Riley R."/>
            <person name="Barry K."/>
            <person name="Blanchette R.A."/>
            <person name="Henrissat B."/>
            <person name="Martinez A.T."/>
            <person name="Otillar R."/>
            <person name="Spatafora J.W."/>
            <person name="Yadav J.S."/>
            <person name="Aerts A."/>
            <person name="Benoit I."/>
            <person name="Boyd A."/>
            <person name="Carlson A."/>
            <person name="Copeland A."/>
            <person name="Coutinho P.M."/>
            <person name="de Vries R.P."/>
            <person name="Ferreira P."/>
            <person name="Findley K."/>
            <person name="Foster B."/>
            <person name="Gaskell J."/>
            <person name="Glotzer D."/>
            <person name="Gorecki P."/>
            <person name="Heitman J."/>
            <person name="Hesse C."/>
            <person name="Hori C."/>
            <person name="Igarashi K."/>
            <person name="Jurgens J.A."/>
            <person name="Kallen N."/>
            <person name="Kersten P."/>
            <person name="Kohler A."/>
            <person name="Kuees U."/>
            <person name="Kumar T.K.A."/>
            <person name="Kuo A."/>
            <person name="LaButti K."/>
            <person name="Larrondo L.F."/>
            <person name="Lindquist E."/>
            <person name="Ling A."/>
            <person name="Lombard V."/>
            <person name="Lucas S."/>
            <person name="Lundell T."/>
            <person name="Martin R."/>
            <person name="McLaughlin D.J."/>
            <person name="Morgenstern I."/>
            <person name="Morin E."/>
            <person name="Murat C."/>
            <person name="Nagy L.G."/>
            <person name="Nolan M."/>
            <person name="Ohm R.A."/>
            <person name="Patyshakuliyeva A."/>
            <person name="Rokas A."/>
            <person name="Ruiz-Duenas F.J."/>
            <person name="Sabat G."/>
            <person name="Salamov A."/>
            <person name="Samejima M."/>
            <person name="Schmutz J."/>
            <person name="Slot J.C."/>
            <person name="St John F."/>
            <person name="Stenlid J."/>
            <person name="Sun H."/>
            <person name="Sun S."/>
            <person name="Syed K."/>
            <person name="Tsang A."/>
            <person name="Wiebenga A."/>
            <person name="Young D."/>
            <person name="Pisabarro A."/>
            <person name="Eastwood D.C."/>
            <person name="Martin F."/>
            <person name="Cullen D."/>
            <person name="Grigoriev I.V."/>
            <person name="Hibbett D.S."/>
        </authorList>
    </citation>
    <scope>NUCLEOTIDE SEQUENCE [LARGE SCALE GENOMIC DNA]</scope>
    <source>
        <strain evidence="6 7">DJM-731 SS1</strain>
    </source>
</reference>
<dbReference type="Proteomes" id="UP000030653">
    <property type="component" value="Unassembled WGS sequence"/>
</dbReference>
<organism evidence="6 7">
    <name type="scientific">Dacryopinax primogenitus (strain DJM 731)</name>
    <name type="common">Brown rot fungus</name>
    <dbReference type="NCBI Taxonomy" id="1858805"/>
    <lineage>
        <taxon>Eukaryota</taxon>
        <taxon>Fungi</taxon>
        <taxon>Dikarya</taxon>
        <taxon>Basidiomycota</taxon>
        <taxon>Agaricomycotina</taxon>
        <taxon>Dacrymycetes</taxon>
        <taxon>Dacrymycetales</taxon>
        <taxon>Dacrymycetaceae</taxon>
        <taxon>Dacryopinax</taxon>
    </lineage>
</organism>
<feature type="compositionally biased region" description="Basic and acidic residues" evidence="3">
    <location>
        <begin position="612"/>
        <end position="647"/>
    </location>
</feature>
<dbReference type="GO" id="GO:0030950">
    <property type="term" value="P:establishment or maintenance of actin cytoskeleton polarity"/>
    <property type="evidence" value="ECO:0007669"/>
    <property type="project" value="TreeGrafter"/>
</dbReference>
<feature type="compositionally biased region" description="Low complexity" evidence="3">
    <location>
        <begin position="453"/>
        <end position="474"/>
    </location>
</feature>
<evidence type="ECO:0000259" key="5">
    <source>
        <dbReference type="PROSITE" id="PS50200"/>
    </source>
</evidence>
<dbReference type="PANTHER" id="PTHR47775:SF1">
    <property type="entry name" value="BUD SITE SELECTION PROTEIN 14"/>
    <property type="match status" value="1"/>
</dbReference>
<evidence type="ECO:0008006" key="8">
    <source>
        <dbReference type="Google" id="ProtNLM"/>
    </source>
</evidence>
<dbReference type="STRING" id="1858805.M5GBY8"/>
<dbReference type="GO" id="GO:0008104">
    <property type="term" value="P:intracellular protein localization"/>
    <property type="evidence" value="ECO:0007669"/>
    <property type="project" value="TreeGrafter"/>
</dbReference>
<proteinExistence type="predicted"/>
<evidence type="ECO:0000256" key="1">
    <source>
        <dbReference type="ARBA" id="ARBA00022443"/>
    </source>
</evidence>
<feature type="region of interest" description="Disordered" evidence="3">
    <location>
        <begin position="1405"/>
        <end position="1560"/>
    </location>
</feature>
<accession>M5GBY8</accession>
<dbReference type="PANTHER" id="PTHR47775">
    <property type="entry name" value="BUD SITE SELECTION PROTEIN 14"/>
    <property type="match status" value="1"/>
</dbReference>
<dbReference type="OrthoDB" id="15425at2759"/>
<feature type="compositionally biased region" description="Polar residues" evidence="3">
    <location>
        <begin position="486"/>
        <end position="499"/>
    </location>
</feature>
<dbReference type="SUPFAM" id="SSF50044">
    <property type="entry name" value="SH3-domain"/>
    <property type="match status" value="1"/>
</dbReference>
<feature type="compositionally biased region" description="Low complexity" evidence="3">
    <location>
        <begin position="169"/>
        <end position="179"/>
    </location>
</feature>
<dbReference type="Gene3D" id="3.10.20.90">
    <property type="entry name" value="Phosphatidylinositol 3-kinase Catalytic Subunit, Chain A, domain 1"/>
    <property type="match status" value="1"/>
</dbReference>
<evidence type="ECO:0000313" key="6">
    <source>
        <dbReference type="EMBL" id="EJU05975.1"/>
    </source>
</evidence>
<feature type="region of interest" description="Disordered" evidence="3">
    <location>
        <begin position="169"/>
        <end position="201"/>
    </location>
</feature>
<evidence type="ECO:0000259" key="4">
    <source>
        <dbReference type="PROSITE" id="PS50002"/>
    </source>
</evidence>
<feature type="compositionally biased region" description="Polar residues" evidence="3">
    <location>
        <begin position="1412"/>
        <end position="1422"/>
    </location>
</feature>
<feature type="compositionally biased region" description="Polar residues" evidence="3">
    <location>
        <begin position="19"/>
        <end position="34"/>
    </location>
</feature>
<dbReference type="GeneID" id="63684576"/>
<feature type="compositionally biased region" description="Polar residues" evidence="3">
    <location>
        <begin position="191"/>
        <end position="201"/>
    </location>
</feature>
<dbReference type="SMART" id="SM00326">
    <property type="entry name" value="SH3"/>
    <property type="match status" value="1"/>
</dbReference>
<feature type="compositionally biased region" description="Low complexity" evidence="3">
    <location>
        <begin position="526"/>
        <end position="542"/>
    </location>
</feature>
<dbReference type="OMA" id="KKLPMND"/>
<evidence type="ECO:0000256" key="3">
    <source>
        <dbReference type="SAM" id="MobiDB-lite"/>
    </source>
</evidence>
<feature type="domain" description="SH3" evidence="4">
    <location>
        <begin position="75"/>
        <end position="136"/>
    </location>
</feature>
<feature type="compositionally biased region" description="Basic and acidic residues" evidence="3">
    <location>
        <begin position="575"/>
        <end position="600"/>
    </location>
</feature>
<feature type="region of interest" description="Disordered" evidence="3">
    <location>
        <begin position="1"/>
        <end position="48"/>
    </location>
</feature>
<dbReference type="GO" id="GO:0015630">
    <property type="term" value="C:microtubule cytoskeleton"/>
    <property type="evidence" value="ECO:0007669"/>
    <property type="project" value="TreeGrafter"/>
</dbReference>
<dbReference type="EMBL" id="JH795855">
    <property type="protein sequence ID" value="EJU05975.1"/>
    <property type="molecule type" value="Genomic_DNA"/>
</dbReference>
<protein>
    <recommendedName>
        <fullName evidence="8">SH3 domain-containing protein</fullName>
    </recommendedName>
</protein>
<dbReference type="InterPro" id="IPR053039">
    <property type="entry name" value="Polarity_Bud-Selection_Reg"/>
</dbReference>
<evidence type="ECO:0000256" key="2">
    <source>
        <dbReference type="PROSITE-ProRule" id="PRU00192"/>
    </source>
</evidence>
<feature type="region of interest" description="Disordered" evidence="3">
    <location>
        <begin position="427"/>
        <end position="737"/>
    </location>
</feature>
<dbReference type="InterPro" id="IPR000159">
    <property type="entry name" value="RA_dom"/>
</dbReference>
<gene>
    <name evidence="6" type="ORF">DACRYDRAFT_112789</name>
</gene>
<feature type="compositionally biased region" description="Low complexity" evidence="3">
    <location>
        <begin position="707"/>
        <end position="728"/>
    </location>
</feature>
<dbReference type="GO" id="GO:0051286">
    <property type="term" value="C:cell tip"/>
    <property type="evidence" value="ECO:0007669"/>
    <property type="project" value="TreeGrafter"/>
</dbReference>
<feature type="domain" description="Ras-associating" evidence="5">
    <location>
        <begin position="819"/>
        <end position="967"/>
    </location>
</feature>